<dbReference type="WBParaSite" id="nRc.2.0.1.t43787-RA">
    <property type="protein sequence ID" value="nRc.2.0.1.t43787-RA"/>
    <property type="gene ID" value="nRc.2.0.1.g43787"/>
</dbReference>
<accession>A0A915KXV8</accession>
<feature type="region of interest" description="Disordered" evidence="1">
    <location>
        <begin position="50"/>
        <end position="92"/>
    </location>
</feature>
<feature type="region of interest" description="Disordered" evidence="1">
    <location>
        <begin position="131"/>
        <end position="161"/>
    </location>
</feature>
<feature type="compositionally biased region" description="Basic and acidic residues" evidence="1">
    <location>
        <begin position="65"/>
        <end position="76"/>
    </location>
</feature>
<evidence type="ECO:0000256" key="1">
    <source>
        <dbReference type="SAM" id="MobiDB-lite"/>
    </source>
</evidence>
<organism evidence="2 3">
    <name type="scientific">Romanomermis culicivorax</name>
    <name type="common">Nematode worm</name>
    <dbReference type="NCBI Taxonomy" id="13658"/>
    <lineage>
        <taxon>Eukaryota</taxon>
        <taxon>Metazoa</taxon>
        <taxon>Ecdysozoa</taxon>
        <taxon>Nematoda</taxon>
        <taxon>Enoplea</taxon>
        <taxon>Dorylaimia</taxon>
        <taxon>Mermithida</taxon>
        <taxon>Mermithoidea</taxon>
        <taxon>Mermithidae</taxon>
        <taxon>Romanomermis</taxon>
    </lineage>
</organism>
<dbReference type="Proteomes" id="UP000887565">
    <property type="component" value="Unplaced"/>
</dbReference>
<feature type="region of interest" description="Disordered" evidence="1">
    <location>
        <begin position="1"/>
        <end position="23"/>
    </location>
</feature>
<name>A0A915KXV8_ROMCU</name>
<evidence type="ECO:0000313" key="3">
    <source>
        <dbReference type="WBParaSite" id="nRc.2.0.1.t43787-RA"/>
    </source>
</evidence>
<keyword evidence="2" id="KW-1185">Reference proteome</keyword>
<feature type="compositionally biased region" description="Polar residues" evidence="1">
    <location>
        <begin position="1"/>
        <end position="12"/>
    </location>
</feature>
<proteinExistence type="predicted"/>
<sequence>MRNQSLHTTYDSTSRKKSSTGQTCTCITTAHNDRLRKIHSAGQKPRLFFYPEDMKARPQNQSQKAVEDWRSDKNGEEMQPGPSTHDVKQNNEEQVKESFLAILSKEWQQLVQKVDKLQVTQNEALKELTTVKPASAEKQKQAKQQRPYCIHHKNNFHATDD</sequence>
<reference evidence="3" key="1">
    <citation type="submission" date="2022-11" db="UniProtKB">
        <authorList>
            <consortium name="WormBaseParasite"/>
        </authorList>
    </citation>
    <scope>IDENTIFICATION</scope>
</reference>
<evidence type="ECO:0000313" key="2">
    <source>
        <dbReference type="Proteomes" id="UP000887565"/>
    </source>
</evidence>
<dbReference type="AlphaFoldDB" id="A0A915KXV8"/>
<protein>
    <submittedName>
        <fullName evidence="3">Uncharacterized protein</fullName>
    </submittedName>
</protein>